<accession>A0ABM0RX44</accession>
<name>A0ABM0RX44_GALVR</name>
<dbReference type="InterPro" id="IPR025884">
    <property type="entry name" value="MeCpG-bd_2/3_C_dom"/>
</dbReference>
<keyword evidence="4" id="KW-1185">Reference proteome</keyword>
<gene>
    <name evidence="5" type="primary">MBD3L1</name>
</gene>
<dbReference type="Pfam" id="PF14048">
    <property type="entry name" value="MBD_C"/>
    <property type="match status" value="1"/>
</dbReference>
<dbReference type="Pfam" id="PF16564">
    <property type="entry name" value="MBDa"/>
    <property type="match status" value="1"/>
</dbReference>
<evidence type="ECO:0000259" key="2">
    <source>
        <dbReference type="Pfam" id="PF14048"/>
    </source>
</evidence>
<proteinExistence type="predicted"/>
<dbReference type="GeneID" id="103602542"/>
<evidence type="ECO:0000256" key="1">
    <source>
        <dbReference type="SAM" id="MobiDB-lite"/>
    </source>
</evidence>
<feature type="domain" description="Methyl-CpG binding protein 2/3 C-terminal" evidence="2">
    <location>
        <begin position="81"/>
        <end position="171"/>
    </location>
</feature>
<evidence type="ECO:0000313" key="4">
    <source>
        <dbReference type="Proteomes" id="UP000694923"/>
    </source>
</evidence>
<sequence>MAKTSQRKQCDYANQSKPKPDVSTSIPLRMSSYIFKRPVTVITSHLGNEVRYHQWEENLDKPQQFCWQKRLQGLQAYSNSGELLSTLDLAKVLLKLAPTCIGACLPGALAGGLHSSPMPTLAGSSDLAEMIPGGCQGILQPLCKQFLVTEEDIRKQEKKVKAARKRLAIALIADRLASEAEKARGQEGRPDKHCEKKGKVQME</sequence>
<evidence type="ECO:0000313" key="5">
    <source>
        <dbReference type="RefSeq" id="XP_008585185.1"/>
    </source>
</evidence>
<evidence type="ECO:0000259" key="3">
    <source>
        <dbReference type="Pfam" id="PF16564"/>
    </source>
</evidence>
<organism evidence="4 5">
    <name type="scientific">Galeopterus variegatus</name>
    <name type="common">Malayan flying lemur</name>
    <name type="synonym">Cynocephalus variegatus</name>
    <dbReference type="NCBI Taxonomy" id="482537"/>
    <lineage>
        <taxon>Eukaryota</taxon>
        <taxon>Metazoa</taxon>
        <taxon>Chordata</taxon>
        <taxon>Craniata</taxon>
        <taxon>Vertebrata</taxon>
        <taxon>Euteleostomi</taxon>
        <taxon>Mammalia</taxon>
        <taxon>Eutheria</taxon>
        <taxon>Euarchontoglires</taxon>
        <taxon>Dermoptera</taxon>
        <taxon>Cynocephalidae</taxon>
        <taxon>Galeopterus</taxon>
    </lineage>
</organism>
<feature type="region of interest" description="Disordered" evidence="1">
    <location>
        <begin position="180"/>
        <end position="203"/>
    </location>
</feature>
<protein>
    <submittedName>
        <fullName evidence="5">Methyl-CpG-binding domain protein 3-like 1</fullName>
    </submittedName>
</protein>
<feature type="compositionally biased region" description="Polar residues" evidence="1">
    <location>
        <begin position="12"/>
        <end position="24"/>
    </location>
</feature>
<reference evidence="5" key="1">
    <citation type="submission" date="2025-08" db="UniProtKB">
        <authorList>
            <consortium name="RefSeq"/>
        </authorList>
    </citation>
    <scope>IDENTIFICATION</scope>
</reference>
<feature type="domain" description="Methyl-CpG-binding" evidence="3">
    <location>
        <begin position="6"/>
        <end position="76"/>
    </location>
</feature>
<dbReference type="InterPro" id="IPR032343">
    <property type="entry name" value="MBD2/MBD3_p55-bd"/>
</dbReference>
<feature type="region of interest" description="Disordered" evidence="1">
    <location>
        <begin position="1"/>
        <end position="24"/>
    </location>
</feature>
<dbReference type="RefSeq" id="XP_008585185.1">
    <property type="nucleotide sequence ID" value="XM_008586963.1"/>
</dbReference>
<dbReference type="Proteomes" id="UP000694923">
    <property type="component" value="Unplaced"/>
</dbReference>